<protein>
    <submittedName>
        <fullName evidence="2">Uncharacterized protein</fullName>
    </submittedName>
</protein>
<organism evidence="2 3">
    <name type="scientific">Hebeloma cylindrosporum</name>
    <dbReference type="NCBI Taxonomy" id="76867"/>
    <lineage>
        <taxon>Eukaryota</taxon>
        <taxon>Fungi</taxon>
        <taxon>Dikarya</taxon>
        <taxon>Basidiomycota</taxon>
        <taxon>Agaricomycotina</taxon>
        <taxon>Agaricomycetes</taxon>
        <taxon>Agaricomycetidae</taxon>
        <taxon>Agaricales</taxon>
        <taxon>Agaricineae</taxon>
        <taxon>Hymenogastraceae</taxon>
        <taxon>Hebeloma</taxon>
    </lineage>
</organism>
<dbReference type="HOGENOM" id="CLU_2558539_0_0_1"/>
<dbReference type="Proteomes" id="UP000053424">
    <property type="component" value="Unassembled WGS sequence"/>
</dbReference>
<evidence type="ECO:0000313" key="3">
    <source>
        <dbReference type="Proteomes" id="UP000053424"/>
    </source>
</evidence>
<keyword evidence="3" id="KW-1185">Reference proteome</keyword>
<gene>
    <name evidence="2" type="ORF">M413DRAFT_289579</name>
</gene>
<evidence type="ECO:0000313" key="2">
    <source>
        <dbReference type="EMBL" id="KIM36412.1"/>
    </source>
</evidence>
<reference evidence="3" key="2">
    <citation type="submission" date="2015-01" db="EMBL/GenBank/DDBJ databases">
        <title>Evolutionary Origins and Diversification of the Mycorrhizal Mutualists.</title>
        <authorList>
            <consortium name="DOE Joint Genome Institute"/>
            <consortium name="Mycorrhizal Genomics Consortium"/>
            <person name="Kohler A."/>
            <person name="Kuo A."/>
            <person name="Nagy L.G."/>
            <person name="Floudas D."/>
            <person name="Copeland A."/>
            <person name="Barry K.W."/>
            <person name="Cichocki N."/>
            <person name="Veneault-Fourrey C."/>
            <person name="LaButti K."/>
            <person name="Lindquist E.A."/>
            <person name="Lipzen A."/>
            <person name="Lundell T."/>
            <person name="Morin E."/>
            <person name="Murat C."/>
            <person name="Riley R."/>
            <person name="Ohm R."/>
            <person name="Sun H."/>
            <person name="Tunlid A."/>
            <person name="Henrissat B."/>
            <person name="Grigoriev I.V."/>
            <person name="Hibbett D.S."/>
            <person name="Martin F."/>
        </authorList>
    </citation>
    <scope>NUCLEOTIDE SEQUENCE [LARGE SCALE GENOMIC DNA]</scope>
    <source>
        <strain evidence="3">h7</strain>
    </source>
</reference>
<accession>A0A0C2Y5T0</accession>
<feature type="region of interest" description="Disordered" evidence="1">
    <location>
        <begin position="1"/>
        <end position="21"/>
    </location>
</feature>
<evidence type="ECO:0000256" key="1">
    <source>
        <dbReference type="SAM" id="MobiDB-lite"/>
    </source>
</evidence>
<dbReference type="AlphaFoldDB" id="A0A0C2Y5T0"/>
<proteinExistence type="predicted"/>
<name>A0A0C2Y5T0_HEBCY</name>
<sequence length="82" mass="8728">MAATPSLEGPDSASTRNGRGMAGGVESVQVIDVRKVCKVVSCLTHLLDLASSCYFLLPSTVSCKIDRHLPDPSPGHLHFPRP</sequence>
<dbReference type="EMBL" id="KN831805">
    <property type="protein sequence ID" value="KIM36412.1"/>
    <property type="molecule type" value="Genomic_DNA"/>
</dbReference>
<reference evidence="2 3" key="1">
    <citation type="submission" date="2014-04" db="EMBL/GenBank/DDBJ databases">
        <authorList>
            <consortium name="DOE Joint Genome Institute"/>
            <person name="Kuo A."/>
            <person name="Gay G."/>
            <person name="Dore J."/>
            <person name="Kohler A."/>
            <person name="Nagy L.G."/>
            <person name="Floudas D."/>
            <person name="Copeland A."/>
            <person name="Barry K.W."/>
            <person name="Cichocki N."/>
            <person name="Veneault-Fourrey C."/>
            <person name="LaButti K."/>
            <person name="Lindquist E.A."/>
            <person name="Lipzen A."/>
            <person name="Lundell T."/>
            <person name="Morin E."/>
            <person name="Murat C."/>
            <person name="Sun H."/>
            <person name="Tunlid A."/>
            <person name="Henrissat B."/>
            <person name="Grigoriev I.V."/>
            <person name="Hibbett D.S."/>
            <person name="Martin F."/>
            <person name="Nordberg H.P."/>
            <person name="Cantor M.N."/>
            <person name="Hua S.X."/>
        </authorList>
    </citation>
    <scope>NUCLEOTIDE SEQUENCE [LARGE SCALE GENOMIC DNA]</scope>
    <source>
        <strain evidence="3">h7</strain>
    </source>
</reference>